<gene>
    <name evidence="1" type="ORF">ACIBG2_33590</name>
</gene>
<organism evidence="1 2">
    <name type="scientific">Nonomuraea typhae</name>
    <dbReference type="NCBI Taxonomy" id="2603600"/>
    <lineage>
        <taxon>Bacteria</taxon>
        <taxon>Bacillati</taxon>
        <taxon>Actinomycetota</taxon>
        <taxon>Actinomycetes</taxon>
        <taxon>Streptosporangiales</taxon>
        <taxon>Streptosporangiaceae</taxon>
        <taxon>Nonomuraea</taxon>
    </lineage>
</organism>
<sequence length="144" mass="15225">MTTAEVHDGKARLPGTAWVRGDVHSETEETNLMGVPHARHTTTILRRFLRTAAAVALLATTMLIAPAPASAYAAIPGYLCETAYAIGSDVRAFRHCNASLGSPTSGEIPPPYEIHGLIGGGWYCTGTGVARVPLLVIGTECVRR</sequence>
<proteinExistence type="predicted"/>
<keyword evidence="2" id="KW-1185">Reference proteome</keyword>
<protein>
    <recommendedName>
        <fullName evidence="3">Secreted protein</fullName>
    </recommendedName>
</protein>
<dbReference type="RefSeq" id="WP_397087552.1">
    <property type="nucleotide sequence ID" value="NZ_JBITGY010000009.1"/>
</dbReference>
<comment type="caution">
    <text evidence="1">The sequence shown here is derived from an EMBL/GenBank/DDBJ whole genome shotgun (WGS) entry which is preliminary data.</text>
</comment>
<evidence type="ECO:0000313" key="1">
    <source>
        <dbReference type="EMBL" id="MFI6502353.1"/>
    </source>
</evidence>
<name>A0ABW7Z4G9_9ACTN</name>
<evidence type="ECO:0000313" key="2">
    <source>
        <dbReference type="Proteomes" id="UP001612741"/>
    </source>
</evidence>
<evidence type="ECO:0008006" key="3">
    <source>
        <dbReference type="Google" id="ProtNLM"/>
    </source>
</evidence>
<accession>A0ABW7Z4G9</accession>
<dbReference type="Proteomes" id="UP001612741">
    <property type="component" value="Unassembled WGS sequence"/>
</dbReference>
<reference evidence="1 2" key="1">
    <citation type="submission" date="2024-10" db="EMBL/GenBank/DDBJ databases">
        <title>The Natural Products Discovery Center: Release of the First 8490 Sequenced Strains for Exploring Actinobacteria Biosynthetic Diversity.</title>
        <authorList>
            <person name="Kalkreuter E."/>
            <person name="Kautsar S.A."/>
            <person name="Yang D."/>
            <person name="Bader C.D."/>
            <person name="Teijaro C.N."/>
            <person name="Fluegel L."/>
            <person name="Davis C.M."/>
            <person name="Simpson J.R."/>
            <person name="Lauterbach L."/>
            <person name="Steele A.D."/>
            <person name="Gui C."/>
            <person name="Meng S."/>
            <person name="Li G."/>
            <person name="Viehrig K."/>
            <person name="Ye F."/>
            <person name="Su P."/>
            <person name="Kiefer A.F."/>
            <person name="Nichols A."/>
            <person name="Cepeda A.J."/>
            <person name="Yan W."/>
            <person name="Fan B."/>
            <person name="Jiang Y."/>
            <person name="Adhikari A."/>
            <person name="Zheng C.-J."/>
            <person name="Schuster L."/>
            <person name="Cowan T.M."/>
            <person name="Smanski M.J."/>
            <person name="Chevrette M.G."/>
            <person name="De Carvalho L.P.S."/>
            <person name="Shen B."/>
        </authorList>
    </citation>
    <scope>NUCLEOTIDE SEQUENCE [LARGE SCALE GENOMIC DNA]</scope>
    <source>
        <strain evidence="1 2">NPDC050545</strain>
    </source>
</reference>
<dbReference type="EMBL" id="JBITGY010000009">
    <property type="protein sequence ID" value="MFI6502353.1"/>
    <property type="molecule type" value="Genomic_DNA"/>
</dbReference>